<dbReference type="PANTHER" id="PTHR43329">
    <property type="entry name" value="EPOXIDE HYDROLASE"/>
    <property type="match status" value="1"/>
</dbReference>
<name>A0A2P5ETF4_TREOI</name>
<dbReference type="Proteomes" id="UP000237000">
    <property type="component" value="Unassembled WGS sequence"/>
</dbReference>
<dbReference type="SUPFAM" id="SSF53474">
    <property type="entry name" value="alpha/beta-Hydrolases"/>
    <property type="match status" value="1"/>
</dbReference>
<sequence>MAWYFCLFRPERVKALVNLSVPFIRRNPDVKTFNKGLRAFVGDDFYVFRFQEPGEIEKELASIDTTTVLKIFHTSFDTTPLCIPKEGLRGFKVVDPLPSWLSEDYINYCASKSSQKGFTGRVNYYRAVNLTWELLAPWTGAQIKVPTKFITGDQDSTYCFLGFKDYIESGEFKKDVPSLQEVVITKGVGHFINQAKPEEISAHIYEFIKKF</sequence>
<dbReference type="InterPro" id="IPR029058">
    <property type="entry name" value="AB_hydrolase_fold"/>
</dbReference>
<evidence type="ECO:0000313" key="3">
    <source>
        <dbReference type="EMBL" id="PON88838.1"/>
    </source>
</evidence>
<organism evidence="3 4">
    <name type="scientific">Trema orientale</name>
    <name type="common">Charcoal tree</name>
    <name type="synonym">Celtis orientalis</name>
    <dbReference type="NCBI Taxonomy" id="63057"/>
    <lineage>
        <taxon>Eukaryota</taxon>
        <taxon>Viridiplantae</taxon>
        <taxon>Streptophyta</taxon>
        <taxon>Embryophyta</taxon>
        <taxon>Tracheophyta</taxon>
        <taxon>Spermatophyta</taxon>
        <taxon>Magnoliopsida</taxon>
        <taxon>eudicotyledons</taxon>
        <taxon>Gunneridae</taxon>
        <taxon>Pentapetalae</taxon>
        <taxon>rosids</taxon>
        <taxon>fabids</taxon>
        <taxon>Rosales</taxon>
        <taxon>Cannabaceae</taxon>
        <taxon>Trema</taxon>
    </lineage>
</organism>
<dbReference type="InParanoid" id="A0A2P5ETF4"/>
<keyword evidence="1 3" id="KW-0378">Hydrolase</keyword>
<comment type="similarity">
    <text evidence="2">Belongs to the AB hydrolase superfamily. Epoxide hydrolase family.</text>
</comment>
<dbReference type="GO" id="GO:0016787">
    <property type="term" value="F:hydrolase activity"/>
    <property type="evidence" value="ECO:0007669"/>
    <property type="project" value="UniProtKB-KW"/>
</dbReference>
<evidence type="ECO:0000256" key="1">
    <source>
        <dbReference type="ARBA" id="ARBA00022801"/>
    </source>
</evidence>
<accession>A0A2P5ETF4</accession>
<protein>
    <submittedName>
        <fullName evidence="3">Epoxide hydrolase-like</fullName>
    </submittedName>
</protein>
<gene>
    <name evidence="3" type="ORF">TorRG33x02_153530</name>
</gene>
<dbReference type="AlphaFoldDB" id="A0A2P5ETF4"/>
<reference evidence="4" key="1">
    <citation type="submission" date="2016-06" db="EMBL/GenBank/DDBJ databases">
        <title>Parallel loss of symbiosis genes in relatives of nitrogen-fixing non-legume Parasponia.</title>
        <authorList>
            <person name="Van Velzen R."/>
            <person name="Holmer R."/>
            <person name="Bu F."/>
            <person name="Rutten L."/>
            <person name="Van Zeijl A."/>
            <person name="Liu W."/>
            <person name="Santuari L."/>
            <person name="Cao Q."/>
            <person name="Sharma T."/>
            <person name="Shen D."/>
            <person name="Roswanjaya Y."/>
            <person name="Wardhani T."/>
            <person name="Kalhor M.S."/>
            <person name="Jansen J."/>
            <person name="Van den Hoogen J."/>
            <person name="Gungor B."/>
            <person name="Hartog M."/>
            <person name="Hontelez J."/>
            <person name="Verver J."/>
            <person name="Yang W.-C."/>
            <person name="Schijlen E."/>
            <person name="Repin R."/>
            <person name="Schilthuizen M."/>
            <person name="Schranz E."/>
            <person name="Heidstra R."/>
            <person name="Miyata K."/>
            <person name="Fedorova E."/>
            <person name="Kohlen W."/>
            <person name="Bisseling T."/>
            <person name="Smit S."/>
            <person name="Geurts R."/>
        </authorList>
    </citation>
    <scope>NUCLEOTIDE SEQUENCE [LARGE SCALE GENOMIC DNA]</scope>
    <source>
        <strain evidence="4">cv. RG33-2</strain>
    </source>
</reference>
<dbReference type="InterPro" id="IPR000639">
    <property type="entry name" value="Epox_hydrolase-like"/>
</dbReference>
<keyword evidence="4" id="KW-1185">Reference proteome</keyword>
<dbReference type="OrthoDB" id="7130006at2759"/>
<dbReference type="STRING" id="63057.A0A2P5ETF4"/>
<proteinExistence type="inferred from homology"/>
<dbReference type="Gene3D" id="3.40.50.1820">
    <property type="entry name" value="alpha/beta hydrolase"/>
    <property type="match status" value="1"/>
</dbReference>
<evidence type="ECO:0000313" key="4">
    <source>
        <dbReference type="Proteomes" id="UP000237000"/>
    </source>
</evidence>
<dbReference type="EMBL" id="JXTC01000101">
    <property type="protein sequence ID" value="PON88838.1"/>
    <property type="molecule type" value="Genomic_DNA"/>
</dbReference>
<evidence type="ECO:0000256" key="2">
    <source>
        <dbReference type="ARBA" id="ARBA00038334"/>
    </source>
</evidence>
<comment type="caution">
    <text evidence="3">The sequence shown here is derived from an EMBL/GenBank/DDBJ whole genome shotgun (WGS) entry which is preliminary data.</text>
</comment>
<dbReference type="PRINTS" id="PR00412">
    <property type="entry name" value="EPOXHYDRLASE"/>
</dbReference>